<comment type="subcellular location">
    <subcellularLocation>
        <location evidence="1">Nucleus</location>
    </subcellularLocation>
</comment>
<evidence type="ECO:0000313" key="8">
    <source>
        <dbReference type="Proteomes" id="UP001431209"/>
    </source>
</evidence>
<dbReference type="PROSITE" id="PS00678">
    <property type="entry name" value="WD_REPEATS_1"/>
    <property type="match status" value="1"/>
</dbReference>
<dbReference type="SMART" id="SM00320">
    <property type="entry name" value="WD40"/>
    <property type="match status" value="6"/>
</dbReference>
<keyword evidence="5" id="KW-0539">Nucleus</keyword>
<gene>
    <name evidence="7" type="ORF">AKO1_002119</name>
</gene>
<accession>A0AAW2Z7R6</accession>
<dbReference type="InterPro" id="IPR019775">
    <property type="entry name" value="WD40_repeat_CS"/>
</dbReference>
<name>A0AAW2Z7R6_9EUKA</name>
<keyword evidence="8" id="KW-1185">Reference proteome</keyword>
<comment type="caution">
    <text evidence="7">The sequence shown here is derived from an EMBL/GenBank/DDBJ whole genome shotgun (WGS) entry which is preliminary data.</text>
</comment>
<dbReference type="InterPro" id="IPR036322">
    <property type="entry name" value="WD40_repeat_dom_sf"/>
</dbReference>
<dbReference type="PANTHER" id="PTHR19861">
    <property type="entry name" value="WD40 REPEAT PROTEIN SWD2"/>
    <property type="match status" value="1"/>
</dbReference>
<sequence>MSVGLRLNSNVLKSFQMGRVLKDNSKEINSLDFSRDGDWLVTASDDESIHLVNCNKGTMDKELFSKKYGVNLIRFTNHNSAVIYASKNESDDSLRYLSVHDNRFIRYFSGHRDHVTSVAMSPNDDTFLSAALDQCIYLWDLRTNTSQGKVGVIGKPQVAYDPQGDVIAVASGINVVKLYDKRHLDGGPFCVFPIDLPSSVDFTHVKFSPSGKLILLSTNDNIILLLDAYKGNRVADLTDFVHDNSTINIEASFTPDEQYIVSGSEDGSIHFWDIQTKQKCNVLKGHAGPVTSVQCNPRFAMLASACTNLALWVPTDRSQ</sequence>
<evidence type="ECO:0000256" key="6">
    <source>
        <dbReference type="PROSITE-ProRule" id="PRU00221"/>
    </source>
</evidence>
<feature type="repeat" description="WD" evidence="6">
    <location>
        <begin position="108"/>
        <end position="149"/>
    </location>
</feature>
<dbReference type="InterPro" id="IPR001680">
    <property type="entry name" value="WD40_rpt"/>
</dbReference>
<dbReference type="PANTHER" id="PTHR19861:SF0">
    <property type="entry name" value="WD REPEAT-CONTAINING PROTEIN 82"/>
    <property type="match status" value="1"/>
</dbReference>
<dbReference type="AlphaFoldDB" id="A0AAW2Z7R6"/>
<reference evidence="7 8" key="1">
    <citation type="submission" date="2024-03" db="EMBL/GenBank/DDBJ databases">
        <title>The Acrasis kona genome and developmental transcriptomes reveal deep origins of eukaryotic multicellular pathways.</title>
        <authorList>
            <person name="Sheikh S."/>
            <person name="Fu C.-J."/>
            <person name="Brown M.W."/>
            <person name="Baldauf S.L."/>
        </authorList>
    </citation>
    <scope>NUCLEOTIDE SEQUENCE [LARGE SCALE GENOMIC DNA]</scope>
    <source>
        <strain evidence="7 8">ATCC MYA-3509</strain>
    </source>
</reference>
<feature type="repeat" description="WD" evidence="6">
    <location>
        <begin position="252"/>
        <end position="282"/>
    </location>
</feature>
<keyword evidence="3 6" id="KW-0853">WD repeat</keyword>
<dbReference type="GO" id="GO:0003682">
    <property type="term" value="F:chromatin binding"/>
    <property type="evidence" value="ECO:0007669"/>
    <property type="project" value="TreeGrafter"/>
</dbReference>
<evidence type="ECO:0000256" key="5">
    <source>
        <dbReference type="ARBA" id="ARBA00023242"/>
    </source>
</evidence>
<comment type="similarity">
    <text evidence="2">Belongs to the WD repeat SWD2 family.</text>
</comment>
<protein>
    <submittedName>
        <fullName evidence="7">COMPASS component SWD2</fullName>
    </submittedName>
</protein>
<dbReference type="InterPro" id="IPR015943">
    <property type="entry name" value="WD40/YVTN_repeat-like_dom_sf"/>
</dbReference>
<dbReference type="CDD" id="cd00200">
    <property type="entry name" value="WD40"/>
    <property type="match status" value="1"/>
</dbReference>
<dbReference type="InterPro" id="IPR037867">
    <property type="entry name" value="Swd2/WDR82"/>
</dbReference>
<evidence type="ECO:0000256" key="1">
    <source>
        <dbReference type="ARBA" id="ARBA00004123"/>
    </source>
</evidence>
<dbReference type="Gene3D" id="2.130.10.10">
    <property type="entry name" value="YVTN repeat-like/Quinoprotein amine dehydrogenase"/>
    <property type="match status" value="1"/>
</dbReference>
<proteinExistence type="inferred from homology"/>
<evidence type="ECO:0000256" key="4">
    <source>
        <dbReference type="ARBA" id="ARBA00022737"/>
    </source>
</evidence>
<evidence type="ECO:0000256" key="3">
    <source>
        <dbReference type="ARBA" id="ARBA00022574"/>
    </source>
</evidence>
<keyword evidence="4" id="KW-0677">Repeat</keyword>
<dbReference type="Proteomes" id="UP001431209">
    <property type="component" value="Unassembled WGS sequence"/>
</dbReference>
<evidence type="ECO:0000313" key="7">
    <source>
        <dbReference type="EMBL" id="KAL0485852.1"/>
    </source>
</evidence>
<dbReference type="GO" id="GO:0016070">
    <property type="term" value="P:RNA metabolic process"/>
    <property type="evidence" value="ECO:0007669"/>
    <property type="project" value="UniProtKB-ARBA"/>
</dbReference>
<evidence type="ECO:0000256" key="2">
    <source>
        <dbReference type="ARBA" id="ARBA00005616"/>
    </source>
</evidence>
<dbReference type="Pfam" id="PF00400">
    <property type="entry name" value="WD40"/>
    <property type="match status" value="4"/>
</dbReference>
<dbReference type="SUPFAM" id="SSF50978">
    <property type="entry name" value="WD40 repeat-like"/>
    <property type="match status" value="1"/>
</dbReference>
<dbReference type="GO" id="GO:0048188">
    <property type="term" value="C:Set1C/COMPASS complex"/>
    <property type="evidence" value="ECO:0007669"/>
    <property type="project" value="TreeGrafter"/>
</dbReference>
<dbReference type="PROSITE" id="PS50294">
    <property type="entry name" value="WD_REPEATS_REGION"/>
    <property type="match status" value="2"/>
</dbReference>
<dbReference type="PROSITE" id="PS50082">
    <property type="entry name" value="WD_REPEATS_2"/>
    <property type="match status" value="2"/>
</dbReference>
<dbReference type="EMBL" id="JAOPGA020001174">
    <property type="protein sequence ID" value="KAL0485852.1"/>
    <property type="molecule type" value="Genomic_DNA"/>
</dbReference>
<organism evidence="7 8">
    <name type="scientific">Acrasis kona</name>
    <dbReference type="NCBI Taxonomy" id="1008807"/>
    <lineage>
        <taxon>Eukaryota</taxon>
        <taxon>Discoba</taxon>
        <taxon>Heterolobosea</taxon>
        <taxon>Tetramitia</taxon>
        <taxon>Eutetramitia</taxon>
        <taxon>Acrasidae</taxon>
        <taxon>Acrasis</taxon>
    </lineage>
</organism>